<dbReference type="SUPFAM" id="SSF51735">
    <property type="entry name" value="NAD(P)-binding Rossmann-fold domains"/>
    <property type="match status" value="1"/>
</dbReference>
<evidence type="ECO:0000313" key="3">
    <source>
        <dbReference type="Proteomes" id="UP001454036"/>
    </source>
</evidence>
<gene>
    <name evidence="2" type="ORF">LIER_24066</name>
</gene>
<evidence type="ECO:0000313" key="2">
    <source>
        <dbReference type="EMBL" id="GAA0169621.1"/>
    </source>
</evidence>
<organism evidence="2 3">
    <name type="scientific">Lithospermum erythrorhizon</name>
    <name type="common">Purple gromwell</name>
    <name type="synonym">Lithospermum officinale var. erythrorhizon</name>
    <dbReference type="NCBI Taxonomy" id="34254"/>
    <lineage>
        <taxon>Eukaryota</taxon>
        <taxon>Viridiplantae</taxon>
        <taxon>Streptophyta</taxon>
        <taxon>Embryophyta</taxon>
        <taxon>Tracheophyta</taxon>
        <taxon>Spermatophyta</taxon>
        <taxon>Magnoliopsida</taxon>
        <taxon>eudicotyledons</taxon>
        <taxon>Gunneridae</taxon>
        <taxon>Pentapetalae</taxon>
        <taxon>asterids</taxon>
        <taxon>lamiids</taxon>
        <taxon>Boraginales</taxon>
        <taxon>Boraginaceae</taxon>
        <taxon>Boraginoideae</taxon>
        <taxon>Lithospermeae</taxon>
        <taxon>Lithospermum</taxon>
    </lineage>
</organism>
<dbReference type="Gene3D" id="3.90.25.10">
    <property type="entry name" value="UDP-galactose 4-epimerase, domain 1"/>
    <property type="match status" value="1"/>
</dbReference>
<evidence type="ECO:0000259" key="1">
    <source>
        <dbReference type="Pfam" id="PF05368"/>
    </source>
</evidence>
<dbReference type="PANTHER" id="PTHR43349">
    <property type="entry name" value="PINORESINOL REDUCTASE-RELATED"/>
    <property type="match status" value="1"/>
</dbReference>
<dbReference type="EMBL" id="BAABME010006913">
    <property type="protein sequence ID" value="GAA0169621.1"/>
    <property type="molecule type" value="Genomic_DNA"/>
</dbReference>
<dbReference type="InterPro" id="IPR050608">
    <property type="entry name" value="NmrA-type/Isoflavone_red_sf"/>
</dbReference>
<dbReference type="Pfam" id="PF05368">
    <property type="entry name" value="NmrA"/>
    <property type="match status" value="1"/>
</dbReference>
<keyword evidence="3" id="KW-1185">Reference proteome</keyword>
<sequence>MSEFNSAILEAENIKRFLAWEFAIDVDLLQDPVDPAKNLFATIANFRRVVEWLGIPPRYVVANGFAAKYWPNLAQVNPSVLLPYIEQVVAYGTGNSKELFALNKNLYISPQRNALSFNELFALWEKKGGKTLSKSYVSEEDMLGMINVGRYFEEVLANATLISSSNPAQGASFI</sequence>
<dbReference type="InterPro" id="IPR036291">
    <property type="entry name" value="NAD(P)-bd_dom_sf"/>
</dbReference>
<name>A0AAV3R2T4_LITER</name>
<comment type="caution">
    <text evidence="2">The sequence shown here is derived from an EMBL/GenBank/DDBJ whole genome shotgun (WGS) entry which is preliminary data.</text>
</comment>
<dbReference type="InterPro" id="IPR008030">
    <property type="entry name" value="NmrA-like"/>
</dbReference>
<dbReference type="Proteomes" id="UP001454036">
    <property type="component" value="Unassembled WGS sequence"/>
</dbReference>
<reference evidence="2 3" key="1">
    <citation type="submission" date="2024-01" db="EMBL/GenBank/DDBJ databases">
        <title>The complete chloroplast genome sequence of Lithospermum erythrorhizon: insights into the phylogenetic relationship among Boraginaceae species and the maternal lineages of purple gromwells.</title>
        <authorList>
            <person name="Okada T."/>
            <person name="Watanabe K."/>
        </authorList>
    </citation>
    <scope>NUCLEOTIDE SEQUENCE [LARGE SCALE GENOMIC DNA]</scope>
</reference>
<dbReference type="PANTHER" id="PTHR43349:SF93">
    <property type="entry name" value="ISOFLAVONE REDUCTASE HOMOLOG P3-RELATED"/>
    <property type="match status" value="1"/>
</dbReference>
<dbReference type="AlphaFoldDB" id="A0AAV3R2T4"/>
<accession>A0AAV3R2T4</accession>
<feature type="domain" description="NmrA-like" evidence="1">
    <location>
        <begin position="6"/>
        <end position="79"/>
    </location>
</feature>
<protein>
    <submittedName>
        <fullName evidence="2">Oxidoreductase</fullName>
    </submittedName>
</protein>
<proteinExistence type="predicted"/>